<feature type="domain" description="F5/8 type C" evidence="11">
    <location>
        <begin position="1211"/>
        <end position="1362"/>
    </location>
</feature>
<gene>
    <name evidence="12" type="ORF">C5O25_07065</name>
</gene>
<organism evidence="12 13">
    <name type="scientific">Paramuribaculum intestinale</name>
    <dbReference type="NCBI Taxonomy" id="2094151"/>
    <lineage>
        <taxon>Bacteria</taxon>
        <taxon>Pseudomonadati</taxon>
        <taxon>Bacteroidota</taxon>
        <taxon>Bacteroidia</taxon>
        <taxon>Bacteroidales</taxon>
        <taxon>Muribaculaceae</taxon>
        <taxon>Paramuribaculum</taxon>
    </lineage>
</organism>
<dbReference type="Gene3D" id="2.60.120.260">
    <property type="entry name" value="Galactose-binding domain-like"/>
    <property type="match status" value="2"/>
</dbReference>
<dbReference type="InterPro" id="IPR014718">
    <property type="entry name" value="GH-type_carb-bd"/>
</dbReference>
<evidence type="ECO:0000256" key="7">
    <source>
        <dbReference type="ARBA" id="ARBA00022837"/>
    </source>
</evidence>
<evidence type="ECO:0000256" key="3">
    <source>
        <dbReference type="ARBA" id="ARBA00007401"/>
    </source>
</evidence>
<keyword evidence="7" id="KW-0106">Calcium</keyword>
<evidence type="ECO:0000256" key="8">
    <source>
        <dbReference type="ARBA" id="ARBA00023295"/>
    </source>
</evidence>
<evidence type="ECO:0000313" key="13">
    <source>
        <dbReference type="Proteomes" id="UP000244925"/>
    </source>
</evidence>
<dbReference type="SMART" id="SM01038">
    <property type="entry name" value="Bgal_small_N"/>
    <property type="match status" value="1"/>
</dbReference>
<comment type="subunit">
    <text evidence="4">Monomer.</text>
</comment>
<evidence type="ECO:0000256" key="6">
    <source>
        <dbReference type="ARBA" id="ARBA00022801"/>
    </source>
</evidence>
<dbReference type="InterPro" id="IPR011013">
    <property type="entry name" value="Gal_mutarotase_sf_dom"/>
</dbReference>
<evidence type="ECO:0000256" key="4">
    <source>
        <dbReference type="ARBA" id="ARBA00011245"/>
    </source>
</evidence>
<dbReference type="PRINTS" id="PR00132">
    <property type="entry name" value="GLHYDRLASE2"/>
</dbReference>
<dbReference type="Pfam" id="PF00754">
    <property type="entry name" value="F5_F8_type_C"/>
    <property type="match status" value="1"/>
</dbReference>
<dbReference type="Gene3D" id="2.60.40.10">
    <property type="entry name" value="Immunoglobulins"/>
    <property type="match status" value="2"/>
</dbReference>
<dbReference type="EMBL" id="PUBV01000012">
    <property type="protein sequence ID" value="PWB07464.1"/>
    <property type="molecule type" value="Genomic_DNA"/>
</dbReference>
<keyword evidence="8" id="KW-0326">Glycosidase</keyword>
<evidence type="ECO:0000256" key="1">
    <source>
        <dbReference type="ARBA" id="ARBA00001412"/>
    </source>
</evidence>
<dbReference type="SUPFAM" id="SSF49303">
    <property type="entry name" value="beta-Galactosidase/glucuronidase domain"/>
    <property type="match status" value="2"/>
</dbReference>
<dbReference type="SMART" id="SM00231">
    <property type="entry name" value="FA58C"/>
    <property type="match status" value="1"/>
</dbReference>
<dbReference type="InterPro" id="IPR017853">
    <property type="entry name" value="GH"/>
</dbReference>
<accession>A0A2V1IYT2</accession>
<dbReference type="Pfam" id="PF02929">
    <property type="entry name" value="Bgal_small_N"/>
    <property type="match status" value="1"/>
</dbReference>
<dbReference type="Pfam" id="PF00703">
    <property type="entry name" value="Glyco_hydro_2"/>
    <property type="match status" value="1"/>
</dbReference>
<dbReference type="InterPro" id="IPR006102">
    <property type="entry name" value="Ig-like_GH2"/>
</dbReference>
<dbReference type="GO" id="GO:0004565">
    <property type="term" value="F:beta-galactosidase activity"/>
    <property type="evidence" value="ECO:0007669"/>
    <property type="project" value="UniProtKB-EC"/>
</dbReference>
<dbReference type="SUPFAM" id="SSF51445">
    <property type="entry name" value="(Trans)glycosidases"/>
    <property type="match status" value="1"/>
</dbReference>
<dbReference type="InterPro" id="IPR006103">
    <property type="entry name" value="Glyco_hydro_2_cat"/>
</dbReference>
<dbReference type="InterPro" id="IPR032312">
    <property type="entry name" value="LacZ_4"/>
</dbReference>
<dbReference type="InterPro" id="IPR006101">
    <property type="entry name" value="Glyco_hydro_2"/>
</dbReference>
<comment type="cofactor">
    <cofactor evidence="2">
        <name>Ca(2+)</name>
        <dbReference type="ChEBI" id="CHEBI:29108"/>
    </cofactor>
</comment>
<evidence type="ECO:0000313" key="12">
    <source>
        <dbReference type="EMBL" id="PWB07464.1"/>
    </source>
</evidence>
<dbReference type="InterPro" id="IPR000421">
    <property type="entry name" value="FA58C"/>
</dbReference>
<keyword evidence="10" id="KW-0732">Signal</keyword>
<dbReference type="InterPro" id="IPR004199">
    <property type="entry name" value="B-gal_small/dom_5"/>
</dbReference>
<dbReference type="Pfam" id="PF02837">
    <property type="entry name" value="Glyco_hydro_2_N"/>
    <property type="match status" value="1"/>
</dbReference>
<dbReference type="InterPro" id="IPR006104">
    <property type="entry name" value="Glyco_hydro_2_N"/>
</dbReference>
<keyword evidence="13" id="KW-1185">Reference proteome</keyword>
<dbReference type="GO" id="GO:0005990">
    <property type="term" value="P:lactose catabolic process"/>
    <property type="evidence" value="ECO:0007669"/>
    <property type="project" value="TreeGrafter"/>
</dbReference>
<feature type="chain" id="PRO_5015876208" description="beta-galactosidase" evidence="10">
    <location>
        <begin position="18"/>
        <end position="1362"/>
    </location>
</feature>
<reference evidence="13" key="1">
    <citation type="submission" date="2018-02" db="EMBL/GenBank/DDBJ databases">
        <authorList>
            <person name="Clavel T."/>
            <person name="Strowig T."/>
        </authorList>
    </citation>
    <scope>NUCLEOTIDE SEQUENCE [LARGE SCALE GENOMIC DNA]</scope>
    <source>
        <strain evidence="13">DSM 100764</strain>
    </source>
</reference>
<proteinExistence type="inferred from homology"/>
<sequence>MNRLTISAILTASTLLAATAAPNNPTPTITPPQPPLAGYYYGHDTAPRGHEWQSPDSLAYNKLQPRATYSHFPDAPTATKVLPHTSPYTISLDGQWRFNWAPNPDQRPTNFQSPDYDDSQWDTIPVPSNWNIVGLQPDGTQRYGTPIYVNQPVIFWHQVRPGDWKGGVMRTPPTDWTTYAHRNEVGSYRRTFTIPNNWRNRLIYIQFDGVDSFFYLWINGRYVGFSKNSRNAARFNITPYLNKKGPNTIAVEVYRSSDASFLEAQDMFRLPGIFRSVHLYSTPKVQISDLVATPRLNADLSEGTLSVATTVSNHTNKKTPRDLTLSYTLYPCILYSDTLATNQPIATATTPLPTITPDTAATITLPLTLQHPHLWSAEHPARYVLVAQLLDKKGQPLETVSTYTGFRQIEVRQTKAEDDEFNLAGRYFYINNQPVKLKGVNRHETDPATGHTISHDRMTQEIMIMKRANINHVRNSHYPDDPYWYYLTDKYGIYLEDEANLESHEYYYGNASLSHVPEFENAHVARNIEMVRSNINSPSIVIWSLGNEAGPGKNFVTAYNAIKAFDTTRPVQYERNNDIVDIGSNQYPSIAWVNEAVKGKMKLNYPFHISEYAHSMGNALGNLVDYWNAIESTNFFIGGAIWDWIDQSLYNYDPKTRQRYLAFGGDFGDRPTDGQFVMNGILFGDLTPKPQLAEVKKVYQNIAITPVDIAKGQIEVFNKNYFTPLDDYTTTWTLYEDGQPIQTGNALQGPRIALQPRQRQIYTVPFDTTLIKPCNEYNLNIDYRLASDRPWAKAGYTQMSEQLEINRPERPRCMRGIAGQIGKIDINRKGNTQTITGQGFEARFSLISGTLQSLTYDGHNVIVPGHGPTLDAFRAYLNNDNWAYGQWFANGLYNLKHKVTACETFTDRFGNAVLSFTIESQAPRGGRMTGGNGNASGTYAIDESQSAIFGPDDFRFTTNQIWTVYPDGSVELNAVISSNNPAAVLPRLGYTMEVPDDLPQFTYYGRGPEENYADRKTGQFIGLYSAPVASMFTPYTRPQSCGNREEVRWAALTDSNGSGVMFVAPDKMSATAIPYTEMELLLADHTYKLPSKKTTTLHLDLGVTGLGGNSCGQGGPLENDRVKATEHRFTFIIRPTHPGDTLSQNAKVRGGGLQPIGISRSRSGQLTISSPDPTAKILYTDGTSRRPRLYTAPFPFKQGGTVKAWLKDTPTVYTSVTLPRIETIATQATYASSQEPDYGEATNLTDGDPTTIWHTMYSVTVAPYPHWVDFDAGEPKTIKGITYLPRQDGNSTGTVKDYEIYISTDGSQWGEPVAKGTFDKGASQKTVTFASPVKGRYIRFMALSAQDGRDYASGSEFEVIAE</sequence>
<evidence type="ECO:0000256" key="10">
    <source>
        <dbReference type="SAM" id="SignalP"/>
    </source>
</evidence>
<evidence type="ECO:0000256" key="5">
    <source>
        <dbReference type="ARBA" id="ARBA00012756"/>
    </source>
</evidence>
<evidence type="ECO:0000259" key="11">
    <source>
        <dbReference type="PROSITE" id="PS50022"/>
    </source>
</evidence>
<keyword evidence="6" id="KW-0378">Hydrolase</keyword>
<dbReference type="RefSeq" id="WP_107036043.1">
    <property type="nucleotide sequence ID" value="NZ_PUBV01000012.1"/>
</dbReference>
<dbReference type="PANTHER" id="PTHR46323:SF2">
    <property type="entry name" value="BETA-GALACTOSIDASE"/>
    <property type="match status" value="1"/>
</dbReference>
<dbReference type="SUPFAM" id="SSF74650">
    <property type="entry name" value="Galactose mutarotase-like"/>
    <property type="match status" value="1"/>
</dbReference>
<dbReference type="Pfam" id="PF02836">
    <property type="entry name" value="Glyco_hydro_2_C"/>
    <property type="match status" value="1"/>
</dbReference>
<protein>
    <recommendedName>
        <fullName evidence="5">beta-galactosidase</fullName>
        <ecNumber evidence="5">3.2.1.23</ecNumber>
    </recommendedName>
    <alternativeName>
        <fullName evidence="9">Lactase</fullName>
    </alternativeName>
</protein>
<dbReference type="EC" id="3.2.1.23" evidence="5"/>
<dbReference type="Proteomes" id="UP000244925">
    <property type="component" value="Unassembled WGS sequence"/>
</dbReference>
<dbReference type="InterPro" id="IPR050347">
    <property type="entry name" value="Bact_Beta-galactosidase"/>
</dbReference>
<dbReference type="Pfam" id="PF16353">
    <property type="entry name" value="LacZ_4"/>
    <property type="match status" value="1"/>
</dbReference>
<dbReference type="InterPro" id="IPR008979">
    <property type="entry name" value="Galactose-bd-like_sf"/>
</dbReference>
<dbReference type="Gene3D" id="3.20.20.80">
    <property type="entry name" value="Glycosidases"/>
    <property type="match status" value="1"/>
</dbReference>
<comment type="similarity">
    <text evidence="3">Belongs to the glycosyl hydrolase 2 family.</text>
</comment>
<evidence type="ECO:0000256" key="2">
    <source>
        <dbReference type="ARBA" id="ARBA00001913"/>
    </source>
</evidence>
<comment type="catalytic activity">
    <reaction evidence="1">
        <text>Hydrolysis of terminal non-reducing beta-D-galactose residues in beta-D-galactosides.</text>
        <dbReference type="EC" id="3.2.1.23"/>
    </reaction>
</comment>
<dbReference type="Gene3D" id="2.70.98.10">
    <property type="match status" value="1"/>
</dbReference>
<dbReference type="GO" id="GO:0030246">
    <property type="term" value="F:carbohydrate binding"/>
    <property type="evidence" value="ECO:0007669"/>
    <property type="project" value="InterPro"/>
</dbReference>
<comment type="caution">
    <text evidence="12">The sequence shown here is derived from an EMBL/GenBank/DDBJ whole genome shotgun (WGS) entry which is preliminary data.</text>
</comment>
<feature type="signal peptide" evidence="10">
    <location>
        <begin position="1"/>
        <end position="17"/>
    </location>
</feature>
<dbReference type="InterPro" id="IPR013783">
    <property type="entry name" value="Ig-like_fold"/>
</dbReference>
<dbReference type="InterPro" id="IPR036156">
    <property type="entry name" value="Beta-gal/glucu_dom_sf"/>
</dbReference>
<name>A0A2V1IYT2_9BACT</name>
<dbReference type="PROSITE" id="PS50022">
    <property type="entry name" value="FA58C_3"/>
    <property type="match status" value="1"/>
</dbReference>
<dbReference type="SUPFAM" id="SSF49785">
    <property type="entry name" value="Galactose-binding domain-like"/>
    <property type="match status" value="2"/>
</dbReference>
<dbReference type="GO" id="GO:0009341">
    <property type="term" value="C:beta-galactosidase complex"/>
    <property type="evidence" value="ECO:0007669"/>
    <property type="project" value="InterPro"/>
</dbReference>
<evidence type="ECO:0000256" key="9">
    <source>
        <dbReference type="ARBA" id="ARBA00032230"/>
    </source>
</evidence>
<dbReference type="PANTHER" id="PTHR46323">
    <property type="entry name" value="BETA-GALACTOSIDASE"/>
    <property type="match status" value="1"/>
</dbReference>